<dbReference type="Proteomes" id="UP000253426">
    <property type="component" value="Unassembled WGS sequence"/>
</dbReference>
<dbReference type="AlphaFoldDB" id="A0A366H637"/>
<reference evidence="1 2" key="1">
    <citation type="submission" date="2018-06" db="EMBL/GenBank/DDBJ databases">
        <title>Genomic Encyclopedia of Type Strains, Phase IV (KMG-IV): sequencing the most valuable type-strain genomes for metagenomic binning, comparative biology and taxonomic classification.</title>
        <authorList>
            <person name="Goeker M."/>
        </authorList>
    </citation>
    <scope>NUCLEOTIDE SEQUENCE [LARGE SCALE GENOMIC DNA]</scope>
    <source>
        <strain evidence="1 2">DSM 25532</strain>
    </source>
</reference>
<accession>A0A366H637</accession>
<name>A0A366H637_9BACT</name>
<evidence type="ECO:0000313" key="1">
    <source>
        <dbReference type="EMBL" id="RBP36374.1"/>
    </source>
</evidence>
<gene>
    <name evidence="1" type="ORF">DES53_11785</name>
</gene>
<sequence>MLSRMWMYKVLIFSMKIRKKLEGDVEKCA</sequence>
<keyword evidence="2" id="KW-1185">Reference proteome</keyword>
<comment type="caution">
    <text evidence="1">The sequence shown here is derived from an EMBL/GenBank/DDBJ whole genome shotgun (WGS) entry which is preliminary data.</text>
</comment>
<organism evidence="1 2">
    <name type="scientific">Roseimicrobium gellanilyticum</name>
    <dbReference type="NCBI Taxonomy" id="748857"/>
    <lineage>
        <taxon>Bacteria</taxon>
        <taxon>Pseudomonadati</taxon>
        <taxon>Verrucomicrobiota</taxon>
        <taxon>Verrucomicrobiia</taxon>
        <taxon>Verrucomicrobiales</taxon>
        <taxon>Verrucomicrobiaceae</taxon>
        <taxon>Roseimicrobium</taxon>
    </lineage>
</organism>
<evidence type="ECO:0000313" key="2">
    <source>
        <dbReference type="Proteomes" id="UP000253426"/>
    </source>
</evidence>
<protein>
    <submittedName>
        <fullName evidence="1">Uncharacterized protein</fullName>
    </submittedName>
</protein>
<dbReference type="EMBL" id="QNRR01000017">
    <property type="protein sequence ID" value="RBP36374.1"/>
    <property type="molecule type" value="Genomic_DNA"/>
</dbReference>
<proteinExistence type="predicted"/>